<dbReference type="PANTHER" id="PTHR21461:SF87">
    <property type="entry name" value="GH12965P"/>
    <property type="match status" value="1"/>
</dbReference>
<reference evidence="9 10" key="1">
    <citation type="submission" date="2014-11" db="EMBL/GenBank/DDBJ databases">
        <title>Genetic blueprint of the zoonotic pathogen Toxocara canis.</title>
        <authorList>
            <person name="Zhu X.-Q."/>
            <person name="Korhonen P.K."/>
            <person name="Cai H."/>
            <person name="Young N.D."/>
            <person name="Nejsum P."/>
            <person name="von Samson-Himmelstjerna G."/>
            <person name="Boag P.R."/>
            <person name="Tan P."/>
            <person name="Li Q."/>
            <person name="Min J."/>
            <person name="Yang Y."/>
            <person name="Wang X."/>
            <person name="Fang X."/>
            <person name="Hall R.S."/>
            <person name="Hofmann A."/>
            <person name="Sternberg P.W."/>
            <person name="Jex A.R."/>
            <person name="Gasser R.B."/>
        </authorList>
    </citation>
    <scope>NUCLEOTIDE SEQUENCE [LARGE SCALE GENOMIC DNA]</scope>
    <source>
        <strain evidence="9">PN_DK_2014</strain>
    </source>
</reference>
<evidence type="ECO:0000256" key="2">
    <source>
        <dbReference type="ARBA" id="ARBA00007647"/>
    </source>
</evidence>
<proteinExistence type="inferred from homology"/>
<dbReference type="GO" id="GO:0016757">
    <property type="term" value="F:glycosyltransferase activity"/>
    <property type="evidence" value="ECO:0007669"/>
    <property type="project" value="UniProtKB-UniRule"/>
</dbReference>
<dbReference type="AlphaFoldDB" id="A0A0B2VQJ8"/>
<evidence type="ECO:0000313" key="10">
    <source>
        <dbReference type="Proteomes" id="UP000031036"/>
    </source>
</evidence>
<evidence type="ECO:0000313" key="9">
    <source>
        <dbReference type="EMBL" id="KHN85781.1"/>
    </source>
</evidence>
<dbReference type="OrthoDB" id="2526284at2759"/>
<dbReference type="InterPro" id="IPR008166">
    <property type="entry name" value="Glyco_transf_92"/>
</dbReference>
<dbReference type="STRING" id="6265.A0A0B2VQJ8"/>
<gene>
    <name evidence="9" type="ORF">Tcan_12621</name>
</gene>
<dbReference type="OMA" id="ITDCLYR"/>
<evidence type="ECO:0000256" key="7">
    <source>
        <dbReference type="ARBA" id="ARBA00023136"/>
    </source>
</evidence>
<keyword evidence="10" id="KW-1185">Reference proteome</keyword>
<evidence type="ECO:0000256" key="6">
    <source>
        <dbReference type="ARBA" id="ARBA00022989"/>
    </source>
</evidence>
<sequence length="428" mass="50211">MFCISFLITRFDATHVQIYDVADRFDNQPQISDQNVWDRSNRNGGPTRGVKHYEKSTITNLERPSRILRTAIAFNNFSDDVLLYSSFIDYRNGNMDYPCVRMIILKRISASVQLSCRFDEELVEGTFYELAENHLQRYGTYIISCKIPKRLNIDDVNEWILTDGINSANIRAIYRIPKEQSIRSYQFDYGICVPFLFGTTYSGQRLVEFVELNKLLGAQRIIIYTHKRSLARDLQDALVYYSAQRLIELVEYEPAVLDVWYHGQLITITDCLYRDDLNVLFFRNMGVIRYLAFHDLDEFIIPVARHNLVTLFYDIFTSAIASYRIPTRYFRIEKDVPITLNNKKSRKRLDSLLTKCVVRPEMIFEQGVHHTSRVIQDRYKCETLPSAYATLHHYKKDIITGKTFNNGIERFRQQLNESFQSALHQIGL</sequence>
<evidence type="ECO:0000256" key="3">
    <source>
        <dbReference type="ARBA" id="ARBA00022676"/>
    </source>
</evidence>
<keyword evidence="3 8" id="KW-0328">Glycosyltransferase</keyword>
<dbReference type="GO" id="GO:0016020">
    <property type="term" value="C:membrane"/>
    <property type="evidence" value="ECO:0007669"/>
    <property type="project" value="UniProtKB-SubCell"/>
</dbReference>
<keyword evidence="5" id="KW-0812">Transmembrane</keyword>
<dbReference type="GO" id="GO:0005737">
    <property type="term" value="C:cytoplasm"/>
    <property type="evidence" value="ECO:0007669"/>
    <property type="project" value="TreeGrafter"/>
</dbReference>
<dbReference type="PANTHER" id="PTHR21461">
    <property type="entry name" value="GLYCOSYLTRANSFERASE FAMILY 92 PROTEIN"/>
    <property type="match status" value="1"/>
</dbReference>
<evidence type="ECO:0000256" key="5">
    <source>
        <dbReference type="ARBA" id="ARBA00022692"/>
    </source>
</evidence>
<keyword evidence="4 8" id="KW-0808">Transferase</keyword>
<name>A0A0B2VQJ8_TOXCA</name>
<comment type="similarity">
    <text evidence="2 8">Belongs to the glycosyltransferase 92 family.</text>
</comment>
<dbReference type="Pfam" id="PF01697">
    <property type="entry name" value="Glyco_transf_92"/>
    <property type="match status" value="1"/>
</dbReference>
<comment type="caution">
    <text evidence="9">The sequence shown here is derived from an EMBL/GenBank/DDBJ whole genome shotgun (WGS) entry which is preliminary data.</text>
</comment>
<accession>A0A0B2VQJ8</accession>
<dbReference type="EMBL" id="JPKZ01000731">
    <property type="protein sequence ID" value="KHN85781.1"/>
    <property type="molecule type" value="Genomic_DNA"/>
</dbReference>
<comment type="subcellular location">
    <subcellularLocation>
        <location evidence="1">Membrane</location>
        <topology evidence="1">Single-pass membrane protein</topology>
    </subcellularLocation>
</comment>
<keyword evidence="7" id="KW-0472">Membrane</keyword>
<keyword evidence="6" id="KW-1133">Transmembrane helix</keyword>
<evidence type="ECO:0000256" key="4">
    <source>
        <dbReference type="ARBA" id="ARBA00022679"/>
    </source>
</evidence>
<dbReference type="EC" id="2.4.1.-" evidence="8"/>
<protein>
    <recommendedName>
        <fullName evidence="8">Glycosyltransferase family 92 protein</fullName>
        <ecNumber evidence="8">2.4.1.-</ecNumber>
    </recommendedName>
</protein>
<evidence type="ECO:0000256" key="1">
    <source>
        <dbReference type="ARBA" id="ARBA00004167"/>
    </source>
</evidence>
<organism evidence="9 10">
    <name type="scientific">Toxocara canis</name>
    <name type="common">Canine roundworm</name>
    <dbReference type="NCBI Taxonomy" id="6265"/>
    <lineage>
        <taxon>Eukaryota</taxon>
        <taxon>Metazoa</taxon>
        <taxon>Ecdysozoa</taxon>
        <taxon>Nematoda</taxon>
        <taxon>Chromadorea</taxon>
        <taxon>Rhabditida</taxon>
        <taxon>Spirurina</taxon>
        <taxon>Ascaridomorpha</taxon>
        <taxon>Ascaridoidea</taxon>
        <taxon>Toxocaridae</taxon>
        <taxon>Toxocara</taxon>
    </lineage>
</organism>
<evidence type="ECO:0000256" key="8">
    <source>
        <dbReference type="RuleBase" id="RU366017"/>
    </source>
</evidence>
<dbReference type="Proteomes" id="UP000031036">
    <property type="component" value="Unassembled WGS sequence"/>
</dbReference>